<evidence type="ECO:0000313" key="1">
    <source>
        <dbReference type="EMBL" id="GBO22830.1"/>
    </source>
</evidence>
<dbReference type="AlphaFoldDB" id="A0A4Y2VGN8"/>
<protein>
    <submittedName>
        <fullName evidence="1">Uncharacterized protein</fullName>
    </submittedName>
</protein>
<sequence length="120" mass="13896">MVKKPLKSHSLPSSHLLVMKDRLSRQKKPLHTDTPCWKALKILSPILFYPHSIEEVESRFFLKPKETCACGITLVWKLHQKESFSPILIPLVLMQKRSQTKREPCDDTLLETLLVDLHPS</sequence>
<gene>
    <name evidence="1" type="ORF">AVEN_275102_1</name>
</gene>
<dbReference type="EMBL" id="BGPR01045907">
    <property type="protein sequence ID" value="GBO22830.1"/>
    <property type="molecule type" value="Genomic_DNA"/>
</dbReference>
<dbReference type="Proteomes" id="UP000499080">
    <property type="component" value="Unassembled WGS sequence"/>
</dbReference>
<organism evidence="1 2">
    <name type="scientific">Araneus ventricosus</name>
    <name type="common">Orbweaver spider</name>
    <name type="synonym">Epeira ventricosa</name>
    <dbReference type="NCBI Taxonomy" id="182803"/>
    <lineage>
        <taxon>Eukaryota</taxon>
        <taxon>Metazoa</taxon>
        <taxon>Ecdysozoa</taxon>
        <taxon>Arthropoda</taxon>
        <taxon>Chelicerata</taxon>
        <taxon>Arachnida</taxon>
        <taxon>Araneae</taxon>
        <taxon>Araneomorphae</taxon>
        <taxon>Entelegynae</taxon>
        <taxon>Araneoidea</taxon>
        <taxon>Araneidae</taxon>
        <taxon>Araneus</taxon>
    </lineage>
</organism>
<evidence type="ECO:0000313" key="2">
    <source>
        <dbReference type="Proteomes" id="UP000499080"/>
    </source>
</evidence>
<proteinExistence type="predicted"/>
<comment type="caution">
    <text evidence="1">The sequence shown here is derived from an EMBL/GenBank/DDBJ whole genome shotgun (WGS) entry which is preliminary data.</text>
</comment>
<keyword evidence="2" id="KW-1185">Reference proteome</keyword>
<reference evidence="1 2" key="1">
    <citation type="journal article" date="2019" name="Sci. Rep.">
        <title>Orb-weaving spider Araneus ventricosus genome elucidates the spidroin gene catalogue.</title>
        <authorList>
            <person name="Kono N."/>
            <person name="Nakamura H."/>
            <person name="Ohtoshi R."/>
            <person name="Moran D.A.P."/>
            <person name="Shinohara A."/>
            <person name="Yoshida Y."/>
            <person name="Fujiwara M."/>
            <person name="Mori M."/>
            <person name="Tomita M."/>
            <person name="Arakawa K."/>
        </authorList>
    </citation>
    <scope>NUCLEOTIDE SEQUENCE [LARGE SCALE GENOMIC DNA]</scope>
</reference>
<name>A0A4Y2VGN8_ARAVE</name>
<accession>A0A4Y2VGN8</accession>